<keyword evidence="5" id="KW-1185">Reference proteome</keyword>
<dbReference type="InterPro" id="IPR052228">
    <property type="entry name" value="Sec_Metab_Biosynth_Oxidored"/>
</dbReference>
<dbReference type="Proteomes" id="UP000275078">
    <property type="component" value="Unassembled WGS sequence"/>
</dbReference>
<proteinExistence type="predicted"/>
<feature type="domain" description="Ketoreductase (KR)" evidence="3">
    <location>
        <begin position="25"/>
        <end position="107"/>
    </location>
</feature>
<dbReference type="EMBL" id="ML119732">
    <property type="protein sequence ID" value="RPA77110.1"/>
    <property type="molecule type" value="Genomic_DNA"/>
</dbReference>
<dbReference type="PANTHER" id="PTHR47534">
    <property type="entry name" value="YALI0E05731P"/>
    <property type="match status" value="1"/>
</dbReference>
<keyword evidence="1" id="KW-0560">Oxidoreductase</keyword>
<dbReference type="Gene3D" id="3.40.50.720">
    <property type="entry name" value="NAD(P)-binding Rossmann-like Domain"/>
    <property type="match status" value="1"/>
</dbReference>
<keyword evidence="2" id="KW-0472">Membrane</keyword>
<dbReference type="InterPro" id="IPR013968">
    <property type="entry name" value="PKS_KR"/>
</dbReference>
<dbReference type="Pfam" id="PF08659">
    <property type="entry name" value="KR"/>
    <property type="match status" value="1"/>
</dbReference>
<sequence>MAPQGSLASVTSENTKLISLPPPVALIIGGTSGIGAIIIRTLLLRTTAPRIYFVGRNRTAAEAIIAEAAKTNPAAKVVFFQYDVYVLANLGRIAADFVQEELQVEGINSEQDIKLNILVNSTGTFNPSTTPTVDNLQPELVSRHYSRILSINLLLPYLQHASTTPLGARVLTIQAAGQENPKNDLTSAINLRDITPRPGFVTCAFHATALQSLMMEELAIRYPEIGFLHLNPGVVFTGIFRELPWWMRMLATLAKPLMWLISTGETEVGERLVRLASDEEHRTGAWLVMPDGKEKDWRKTGWKGIKGEEWEKKRAEWRAKVWVDFKETAGSAEGVQLRDW</sequence>
<evidence type="ECO:0000256" key="2">
    <source>
        <dbReference type="SAM" id="Phobius"/>
    </source>
</evidence>
<evidence type="ECO:0000259" key="3">
    <source>
        <dbReference type="Pfam" id="PF08659"/>
    </source>
</evidence>
<accession>A0A3N4HZ25</accession>
<protein>
    <submittedName>
        <fullName evidence="4">NAD(P)-binding protein</fullName>
    </submittedName>
</protein>
<dbReference type="SUPFAM" id="SSF51735">
    <property type="entry name" value="NAD(P)-binding Rossmann-fold domains"/>
    <property type="match status" value="1"/>
</dbReference>
<name>A0A3N4HZ25_ASCIM</name>
<gene>
    <name evidence="4" type="ORF">BJ508DRAFT_330549</name>
</gene>
<organism evidence="4 5">
    <name type="scientific">Ascobolus immersus RN42</name>
    <dbReference type="NCBI Taxonomy" id="1160509"/>
    <lineage>
        <taxon>Eukaryota</taxon>
        <taxon>Fungi</taxon>
        <taxon>Dikarya</taxon>
        <taxon>Ascomycota</taxon>
        <taxon>Pezizomycotina</taxon>
        <taxon>Pezizomycetes</taxon>
        <taxon>Pezizales</taxon>
        <taxon>Ascobolaceae</taxon>
        <taxon>Ascobolus</taxon>
    </lineage>
</organism>
<dbReference type="STRING" id="1160509.A0A3N4HZ25"/>
<evidence type="ECO:0000313" key="5">
    <source>
        <dbReference type="Proteomes" id="UP000275078"/>
    </source>
</evidence>
<dbReference type="AlphaFoldDB" id="A0A3N4HZ25"/>
<dbReference type="InterPro" id="IPR036291">
    <property type="entry name" value="NAD(P)-bd_dom_sf"/>
</dbReference>
<keyword evidence="2" id="KW-1133">Transmembrane helix</keyword>
<reference evidence="4 5" key="1">
    <citation type="journal article" date="2018" name="Nat. Ecol. Evol.">
        <title>Pezizomycetes genomes reveal the molecular basis of ectomycorrhizal truffle lifestyle.</title>
        <authorList>
            <person name="Murat C."/>
            <person name="Payen T."/>
            <person name="Noel B."/>
            <person name="Kuo A."/>
            <person name="Morin E."/>
            <person name="Chen J."/>
            <person name="Kohler A."/>
            <person name="Krizsan K."/>
            <person name="Balestrini R."/>
            <person name="Da Silva C."/>
            <person name="Montanini B."/>
            <person name="Hainaut M."/>
            <person name="Levati E."/>
            <person name="Barry K.W."/>
            <person name="Belfiori B."/>
            <person name="Cichocki N."/>
            <person name="Clum A."/>
            <person name="Dockter R.B."/>
            <person name="Fauchery L."/>
            <person name="Guy J."/>
            <person name="Iotti M."/>
            <person name="Le Tacon F."/>
            <person name="Lindquist E.A."/>
            <person name="Lipzen A."/>
            <person name="Malagnac F."/>
            <person name="Mello A."/>
            <person name="Molinier V."/>
            <person name="Miyauchi S."/>
            <person name="Poulain J."/>
            <person name="Riccioni C."/>
            <person name="Rubini A."/>
            <person name="Sitrit Y."/>
            <person name="Splivallo R."/>
            <person name="Traeger S."/>
            <person name="Wang M."/>
            <person name="Zifcakova L."/>
            <person name="Wipf D."/>
            <person name="Zambonelli A."/>
            <person name="Paolocci F."/>
            <person name="Nowrousian M."/>
            <person name="Ottonello S."/>
            <person name="Baldrian P."/>
            <person name="Spatafora J.W."/>
            <person name="Henrissat B."/>
            <person name="Nagy L.G."/>
            <person name="Aury J.M."/>
            <person name="Wincker P."/>
            <person name="Grigoriev I.V."/>
            <person name="Bonfante P."/>
            <person name="Martin F.M."/>
        </authorList>
    </citation>
    <scope>NUCLEOTIDE SEQUENCE [LARGE SCALE GENOMIC DNA]</scope>
    <source>
        <strain evidence="4 5">RN42</strain>
    </source>
</reference>
<dbReference type="GO" id="GO:0016491">
    <property type="term" value="F:oxidoreductase activity"/>
    <property type="evidence" value="ECO:0007669"/>
    <property type="project" value="UniProtKB-KW"/>
</dbReference>
<evidence type="ECO:0000313" key="4">
    <source>
        <dbReference type="EMBL" id="RPA77110.1"/>
    </source>
</evidence>
<dbReference type="OrthoDB" id="2898509at2759"/>
<dbReference type="PANTHER" id="PTHR47534:SF3">
    <property type="entry name" value="ALCOHOL DEHYDROGENASE-LIKE C-TERMINAL DOMAIN-CONTAINING PROTEIN"/>
    <property type="match status" value="1"/>
</dbReference>
<feature type="transmembrane region" description="Helical" evidence="2">
    <location>
        <begin position="24"/>
        <end position="43"/>
    </location>
</feature>
<evidence type="ECO:0000256" key="1">
    <source>
        <dbReference type="ARBA" id="ARBA00023002"/>
    </source>
</evidence>
<keyword evidence="2" id="KW-0812">Transmembrane</keyword>